<evidence type="ECO:0000313" key="3">
    <source>
        <dbReference type="EMBL" id="KAL0977895.1"/>
    </source>
</evidence>
<keyword evidence="2" id="KW-0734">Signal transduction inhibitor</keyword>
<dbReference type="GO" id="GO:0009968">
    <property type="term" value="P:negative regulation of signal transduction"/>
    <property type="evidence" value="ECO:0007669"/>
    <property type="project" value="UniProtKB-KW"/>
</dbReference>
<dbReference type="InterPro" id="IPR026512">
    <property type="entry name" value="RGS7BP/RGS9BP"/>
</dbReference>
<sequence>MNRWQKSVDEIQTRKRQVKECERALESLSKVIACFQQMATSVGSNLDGSFLREEMDKTRAFAHRICTGLHKKLVPLLTREMEHGPEEREQVERLWVLFLTGLEQLQQDLYKFSELIDRFPLRGRNDHHSLVKTGSSGGVSGVIALAAAIQTSWLAVEGEQSPDLKMHITQIDSLIKEMLQKVSIPFWTVEATQEAWAEAAQSSDAVQDQDESLEDMMEVDVVSQDAKMSGCCHPTNCKLGCMLCLFT</sequence>
<name>A0ABD0WMV1_UMBPY</name>
<evidence type="ECO:0008006" key="5">
    <source>
        <dbReference type="Google" id="ProtNLM"/>
    </source>
</evidence>
<dbReference type="EMBL" id="JAGEUA010000005">
    <property type="protein sequence ID" value="KAL0977895.1"/>
    <property type="molecule type" value="Genomic_DNA"/>
</dbReference>
<evidence type="ECO:0000313" key="4">
    <source>
        <dbReference type="Proteomes" id="UP001557470"/>
    </source>
</evidence>
<keyword evidence="4" id="KW-1185">Reference proteome</keyword>
<comment type="caution">
    <text evidence="3">The sequence shown here is derived from an EMBL/GenBank/DDBJ whole genome shotgun (WGS) entry which is preliminary data.</text>
</comment>
<evidence type="ECO:0000256" key="2">
    <source>
        <dbReference type="ARBA" id="ARBA00022700"/>
    </source>
</evidence>
<reference evidence="3 4" key="1">
    <citation type="submission" date="2024-06" db="EMBL/GenBank/DDBJ databases">
        <authorList>
            <person name="Pan Q."/>
            <person name="Wen M."/>
            <person name="Jouanno E."/>
            <person name="Zahm M."/>
            <person name="Klopp C."/>
            <person name="Cabau C."/>
            <person name="Louis A."/>
            <person name="Berthelot C."/>
            <person name="Parey E."/>
            <person name="Roest Crollius H."/>
            <person name="Montfort J."/>
            <person name="Robinson-Rechavi M."/>
            <person name="Bouchez O."/>
            <person name="Lampietro C."/>
            <person name="Lopez Roques C."/>
            <person name="Donnadieu C."/>
            <person name="Postlethwait J."/>
            <person name="Bobe J."/>
            <person name="Verreycken H."/>
            <person name="Guiguen Y."/>
        </authorList>
    </citation>
    <scope>NUCLEOTIDE SEQUENCE [LARGE SCALE GENOMIC DNA]</scope>
    <source>
        <strain evidence="3">Up_M1</strain>
        <tissue evidence="3">Testis</tissue>
    </source>
</reference>
<dbReference type="AlphaFoldDB" id="A0ABD0WMV1"/>
<organism evidence="3 4">
    <name type="scientific">Umbra pygmaea</name>
    <name type="common">Eastern mudminnow</name>
    <dbReference type="NCBI Taxonomy" id="75934"/>
    <lineage>
        <taxon>Eukaryota</taxon>
        <taxon>Metazoa</taxon>
        <taxon>Chordata</taxon>
        <taxon>Craniata</taxon>
        <taxon>Vertebrata</taxon>
        <taxon>Euteleostomi</taxon>
        <taxon>Actinopterygii</taxon>
        <taxon>Neopterygii</taxon>
        <taxon>Teleostei</taxon>
        <taxon>Protacanthopterygii</taxon>
        <taxon>Esociformes</taxon>
        <taxon>Umbridae</taxon>
        <taxon>Umbra</taxon>
    </lineage>
</organism>
<gene>
    <name evidence="3" type="ORF">UPYG_G00162910</name>
</gene>
<dbReference type="PANTHER" id="PTHR21029">
    <property type="entry name" value="R-SEVEN BINDING PROTEIN (R7BP) HOMOLOG"/>
    <property type="match status" value="1"/>
</dbReference>
<accession>A0ABD0WMV1</accession>
<proteinExistence type="inferred from homology"/>
<evidence type="ECO:0000256" key="1">
    <source>
        <dbReference type="ARBA" id="ARBA00007457"/>
    </source>
</evidence>
<protein>
    <recommendedName>
        <fullName evidence="5">Regulator of G-protein signaling 9-binding protein</fullName>
    </recommendedName>
</protein>
<dbReference type="Proteomes" id="UP001557470">
    <property type="component" value="Unassembled WGS sequence"/>
</dbReference>
<comment type="similarity">
    <text evidence="1">Belongs to the RGS7BP/RGS9BP family.</text>
</comment>